<dbReference type="GeneID" id="81594866"/>
<evidence type="ECO:0000256" key="1">
    <source>
        <dbReference type="SAM" id="MobiDB-lite"/>
    </source>
</evidence>
<feature type="compositionally biased region" description="Low complexity" evidence="1">
    <location>
        <begin position="141"/>
        <end position="151"/>
    </location>
</feature>
<evidence type="ECO:0000313" key="3">
    <source>
        <dbReference type="Proteomes" id="UP001213681"/>
    </source>
</evidence>
<dbReference type="AlphaFoldDB" id="A0AAD6CAS9"/>
<comment type="caution">
    <text evidence="2">The sequence shown here is derived from an EMBL/GenBank/DDBJ whole genome shotgun (WGS) entry which is preliminary data.</text>
</comment>
<accession>A0AAD6CAS9</accession>
<dbReference type="RefSeq" id="XP_056768730.1">
    <property type="nucleotide sequence ID" value="XM_056904623.1"/>
</dbReference>
<feature type="region of interest" description="Disordered" evidence="1">
    <location>
        <begin position="141"/>
        <end position="174"/>
    </location>
</feature>
<name>A0AAD6CAS9_9EURO</name>
<reference evidence="2" key="2">
    <citation type="journal article" date="2023" name="IMA Fungus">
        <title>Comparative genomic study of the Penicillium genus elucidates a diverse pangenome and 15 lateral gene transfer events.</title>
        <authorList>
            <person name="Petersen C."/>
            <person name="Sorensen T."/>
            <person name="Nielsen M.R."/>
            <person name="Sondergaard T.E."/>
            <person name="Sorensen J.L."/>
            <person name="Fitzpatrick D.A."/>
            <person name="Frisvad J.C."/>
            <person name="Nielsen K.L."/>
        </authorList>
    </citation>
    <scope>NUCLEOTIDE SEQUENCE</scope>
    <source>
        <strain evidence="2">IBT 16125</strain>
    </source>
</reference>
<dbReference type="Proteomes" id="UP001213681">
    <property type="component" value="Unassembled WGS sequence"/>
</dbReference>
<sequence length="318" mass="35991">MSQNSQVTESSSAHASPLALLWSYEFRRQNGILSSRLLDVKDQLNERALLTELLSKFLNDLIVIVASMVTVLTSRSEGAEYRIRLLHRLLGQALVPLCQYDAYFNLGNQALIDCITQLDALYKQPMFSLDGDEVDAATSLSSALSADSDATPQSPQSAEGGRAESSTESDQDDDQFLPADAREALAMKLDAVMHQEGRPLEDYFDAACDFRRDQIRLGQANEPLFIEAFLAGCDNNLYRRRLTHALRKHGWYWTWLTHEVQYLVLEQEYMDKQNYALDHVMSDGSFMWPDGESKHRIVFLPPITEEDLTDSDAEPDEK</sequence>
<keyword evidence="3" id="KW-1185">Reference proteome</keyword>
<dbReference type="EMBL" id="JAPVEA010000002">
    <property type="protein sequence ID" value="KAJ5459688.1"/>
    <property type="molecule type" value="Genomic_DNA"/>
</dbReference>
<gene>
    <name evidence="2" type="ORF">N7458_001240</name>
</gene>
<reference evidence="2" key="1">
    <citation type="submission" date="2022-12" db="EMBL/GenBank/DDBJ databases">
        <authorList>
            <person name="Petersen C."/>
        </authorList>
    </citation>
    <scope>NUCLEOTIDE SEQUENCE</scope>
    <source>
        <strain evidence="2">IBT 16125</strain>
    </source>
</reference>
<evidence type="ECO:0000313" key="2">
    <source>
        <dbReference type="EMBL" id="KAJ5459688.1"/>
    </source>
</evidence>
<organism evidence="2 3">
    <name type="scientific">Penicillium daleae</name>
    <dbReference type="NCBI Taxonomy" id="63821"/>
    <lineage>
        <taxon>Eukaryota</taxon>
        <taxon>Fungi</taxon>
        <taxon>Dikarya</taxon>
        <taxon>Ascomycota</taxon>
        <taxon>Pezizomycotina</taxon>
        <taxon>Eurotiomycetes</taxon>
        <taxon>Eurotiomycetidae</taxon>
        <taxon>Eurotiales</taxon>
        <taxon>Aspergillaceae</taxon>
        <taxon>Penicillium</taxon>
    </lineage>
</organism>
<proteinExistence type="predicted"/>
<protein>
    <submittedName>
        <fullName evidence="2">Uncharacterized protein</fullName>
    </submittedName>
</protein>